<evidence type="ECO:0000256" key="1">
    <source>
        <dbReference type="ARBA" id="ARBA00001541"/>
    </source>
</evidence>
<reference evidence="7 8" key="1">
    <citation type="submission" date="2010-04" db="EMBL/GenBank/DDBJ databases">
        <authorList>
            <person name="Qin X."/>
            <person name="Bachman B."/>
            <person name="Battles P."/>
            <person name="Bell A."/>
            <person name="Bess C."/>
            <person name="Bickham C."/>
            <person name="Chaboub L."/>
            <person name="Chen D."/>
            <person name="Coyle M."/>
            <person name="Deiros D.R."/>
            <person name="Dinh H."/>
            <person name="Forbes L."/>
            <person name="Fowler G."/>
            <person name="Francisco L."/>
            <person name="Fu Q."/>
            <person name="Gubbala S."/>
            <person name="Hale W."/>
            <person name="Han Y."/>
            <person name="Hemphill L."/>
            <person name="Highlander S.K."/>
            <person name="Hirani K."/>
            <person name="Hogues M."/>
            <person name="Jackson L."/>
            <person name="Jakkamsetti A."/>
            <person name="Javaid M."/>
            <person name="Jiang H."/>
            <person name="Korchina V."/>
            <person name="Kovar C."/>
            <person name="Lara F."/>
            <person name="Lee S."/>
            <person name="Mata R."/>
            <person name="Mathew T."/>
            <person name="Moen C."/>
            <person name="Morales K."/>
            <person name="Munidasa M."/>
            <person name="Nazareth L."/>
            <person name="Ngo R."/>
            <person name="Nguyen L."/>
            <person name="Okwuonu G."/>
            <person name="Ongeri F."/>
            <person name="Patil S."/>
            <person name="Petrosino J."/>
            <person name="Pham C."/>
            <person name="Pham P."/>
            <person name="Pu L.-L."/>
            <person name="Puazo M."/>
            <person name="Raj R."/>
            <person name="Reid J."/>
            <person name="Rouhana J."/>
            <person name="Saada N."/>
            <person name="Shang Y."/>
            <person name="Simmons D."/>
            <person name="Thornton R."/>
            <person name="Warren J."/>
            <person name="Weissenberger G."/>
            <person name="Zhang J."/>
            <person name="Zhang L."/>
            <person name="Zhou C."/>
            <person name="Zhu D."/>
            <person name="Muzny D."/>
            <person name="Worley K."/>
            <person name="Gibbs R."/>
        </authorList>
    </citation>
    <scope>NUCLEOTIDE SEQUENCE [LARGE SCALE GENOMIC DNA]</scope>
    <source>
        <strain evidence="7 8">ATCC 49957</strain>
    </source>
</reference>
<keyword evidence="4 7" id="KW-0808">Transferase</keyword>
<dbReference type="HOGENOM" id="CLU_025854_0_1_5"/>
<proteinExistence type="predicted"/>
<dbReference type="InterPro" id="IPR000780">
    <property type="entry name" value="CheR_MeTrfase"/>
</dbReference>
<evidence type="ECO:0000256" key="2">
    <source>
        <dbReference type="ARBA" id="ARBA00012534"/>
    </source>
</evidence>
<dbReference type="SMART" id="SM00138">
    <property type="entry name" value="MeTrc"/>
    <property type="match status" value="1"/>
</dbReference>
<dbReference type="Gene3D" id="3.40.50.150">
    <property type="entry name" value="Vaccinia Virus protein VP39"/>
    <property type="match status" value="1"/>
</dbReference>
<dbReference type="GO" id="GO:0032259">
    <property type="term" value="P:methylation"/>
    <property type="evidence" value="ECO:0007669"/>
    <property type="project" value="UniProtKB-KW"/>
</dbReference>
<evidence type="ECO:0000313" key="8">
    <source>
        <dbReference type="Proteomes" id="UP000005324"/>
    </source>
</evidence>
<dbReference type="AlphaFoldDB" id="D5RGU3"/>
<dbReference type="PANTHER" id="PTHR24422:SF19">
    <property type="entry name" value="CHEMOTAXIS PROTEIN METHYLTRANSFERASE"/>
    <property type="match status" value="1"/>
</dbReference>
<organism evidence="7 8">
    <name type="scientific">Pseudoroseomonas cervicalis ATCC 49957</name>
    <dbReference type="NCBI Taxonomy" id="525371"/>
    <lineage>
        <taxon>Bacteria</taxon>
        <taxon>Pseudomonadati</taxon>
        <taxon>Pseudomonadota</taxon>
        <taxon>Alphaproteobacteria</taxon>
        <taxon>Acetobacterales</taxon>
        <taxon>Roseomonadaceae</taxon>
        <taxon>Roseomonas</taxon>
    </lineage>
</organism>
<dbReference type="InterPro" id="IPR036804">
    <property type="entry name" value="CheR_N_sf"/>
</dbReference>
<protein>
    <recommendedName>
        <fullName evidence="2">protein-glutamate O-methyltransferase</fullName>
        <ecNumber evidence="2">2.1.1.80</ecNumber>
    </recommendedName>
</protein>
<name>D5RGU3_9PROT</name>
<keyword evidence="8" id="KW-1185">Reference proteome</keyword>
<feature type="non-terminal residue" evidence="7">
    <location>
        <position position="319"/>
    </location>
</feature>
<accession>D5RGU3</accession>
<dbReference type="PANTHER" id="PTHR24422">
    <property type="entry name" value="CHEMOTAXIS PROTEIN METHYLTRANSFERASE"/>
    <property type="match status" value="1"/>
</dbReference>
<keyword evidence="5" id="KW-0949">S-adenosyl-L-methionine</keyword>
<comment type="caution">
    <text evidence="7">The sequence shown here is derived from an EMBL/GenBank/DDBJ whole genome shotgun (WGS) entry which is preliminary data.</text>
</comment>
<dbReference type="InterPro" id="IPR022641">
    <property type="entry name" value="CheR_N"/>
</dbReference>
<dbReference type="EMBL" id="ADVL01000059">
    <property type="protein sequence ID" value="EFH13504.1"/>
    <property type="molecule type" value="Genomic_DNA"/>
</dbReference>
<evidence type="ECO:0000259" key="6">
    <source>
        <dbReference type="PROSITE" id="PS50123"/>
    </source>
</evidence>
<evidence type="ECO:0000313" key="7">
    <source>
        <dbReference type="EMBL" id="EFH13504.1"/>
    </source>
</evidence>
<dbReference type="Proteomes" id="UP000005324">
    <property type="component" value="Unassembled WGS sequence"/>
</dbReference>
<dbReference type="InterPro" id="IPR050903">
    <property type="entry name" value="Bact_Chemotaxis_MeTrfase"/>
</dbReference>
<gene>
    <name evidence="7" type="primary">cheR</name>
    <name evidence="7" type="ORF">HMPREF0731_0302</name>
</gene>
<evidence type="ECO:0000256" key="5">
    <source>
        <dbReference type="ARBA" id="ARBA00022691"/>
    </source>
</evidence>
<dbReference type="PRINTS" id="PR00996">
    <property type="entry name" value="CHERMTFRASE"/>
</dbReference>
<keyword evidence="3 7" id="KW-0489">Methyltransferase</keyword>
<dbReference type="EC" id="2.1.1.80" evidence="2"/>
<evidence type="ECO:0000256" key="4">
    <source>
        <dbReference type="ARBA" id="ARBA00022679"/>
    </source>
</evidence>
<dbReference type="InterPro" id="IPR022642">
    <property type="entry name" value="CheR_C"/>
</dbReference>
<dbReference type="InterPro" id="IPR029063">
    <property type="entry name" value="SAM-dependent_MTases_sf"/>
</dbReference>
<dbReference type="Pfam" id="PF03705">
    <property type="entry name" value="CheR_N"/>
    <property type="match status" value="1"/>
</dbReference>
<dbReference type="GO" id="GO:0008983">
    <property type="term" value="F:protein-glutamate O-methyltransferase activity"/>
    <property type="evidence" value="ECO:0007669"/>
    <property type="project" value="UniProtKB-EC"/>
</dbReference>
<dbReference type="Pfam" id="PF01739">
    <property type="entry name" value="CheR"/>
    <property type="match status" value="1"/>
</dbReference>
<dbReference type="Gene3D" id="1.10.155.10">
    <property type="entry name" value="Chemotaxis receptor methyltransferase CheR, N-terminal domain"/>
    <property type="match status" value="1"/>
</dbReference>
<evidence type="ECO:0000256" key="3">
    <source>
        <dbReference type="ARBA" id="ARBA00022603"/>
    </source>
</evidence>
<comment type="catalytic activity">
    <reaction evidence="1">
        <text>L-glutamyl-[protein] + S-adenosyl-L-methionine = [protein]-L-glutamate 5-O-methyl ester + S-adenosyl-L-homocysteine</text>
        <dbReference type="Rhea" id="RHEA:24452"/>
        <dbReference type="Rhea" id="RHEA-COMP:10208"/>
        <dbReference type="Rhea" id="RHEA-COMP:10311"/>
        <dbReference type="ChEBI" id="CHEBI:29973"/>
        <dbReference type="ChEBI" id="CHEBI:57856"/>
        <dbReference type="ChEBI" id="CHEBI:59789"/>
        <dbReference type="ChEBI" id="CHEBI:82795"/>
        <dbReference type="EC" id="2.1.1.80"/>
    </reaction>
</comment>
<dbReference type="SUPFAM" id="SSF53335">
    <property type="entry name" value="S-adenosyl-L-methionine-dependent methyltransferases"/>
    <property type="match status" value="1"/>
</dbReference>
<dbReference type="PROSITE" id="PS50123">
    <property type="entry name" value="CHER"/>
    <property type="match status" value="1"/>
</dbReference>
<dbReference type="SUPFAM" id="SSF47757">
    <property type="entry name" value="Chemotaxis receptor methyltransferase CheR, N-terminal domain"/>
    <property type="match status" value="1"/>
</dbReference>
<feature type="domain" description="CheR-type methyltransferase" evidence="6">
    <location>
        <begin position="18"/>
        <end position="297"/>
    </location>
</feature>
<sequence>MVWPAGMNAAPDFAPRFLPDVEFARLKAAVIARTGHFYYEDKDALLWERLRRRLRETGLPGPAAYLERLRDPARGEAEWAALEAEITIGETFFFRYAEQFAALQQTILPDILARRREERRLRAWSAGCASGAEPYSLGILLRRMLGEALPDWRLSLLGTDLNEAALAMARRGQYSRWALRSLPAEELERDFLPGADGRSWLLRPQHRALVRFERQNLLGLLDGTAPLEMDGFDLILCRNVLIYFHPEVVERLVRALAARLAEGGWLLLGHAEPNPVFAEFLEVVNLPGTVAYRRGGDPLPALPPRPVVPLAAPMAAPPP</sequence>